<name>A0A0V0QMK8_PSEPJ</name>
<keyword evidence="2" id="KW-1185">Reference proteome</keyword>
<dbReference type="EMBL" id="LDAU01000131">
    <property type="protein sequence ID" value="KRX03462.1"/>
    <property type="molecule type" value="Genomic_DNA"/>
</dbReference>
<accession>A0A0V0QMK8</accession>
<dbReference type="OrthoDB" id="286327at2759"/>
<comment type="caution">
    <text evidence="1">The sequence shown here is derived from an EMBL/GenBank/DDBJ whole genome shotgun (WGS) entry which is preliminary data.</text>
</comment>
<proteinExistence type="predicted"/>
<dbReference type="OMA" id="PFDIEIN"/>
<sequence>MLKINNLLQAQKQLTKFLNLNGNKSINQLNIYLKPQYTPELKIEDEKYAKMIFQSQKQSYFNLSPKEIKGYINLIEKYSRSYYTKIPLLGKILHNKRALYENEELYKDMQKLMNKIVTQMPKKSFKLQMLFENFEYPRKLCFPKLIIEFSKVVAESQKEKIDPVLAQKIWDLGYAMENINIGFFLHNTLDNLNELQELATSQLHKRMIQKLSDKKLVLIGDYYHVKASLESSKLGLIEIPMYMSTIEEETSKAICKRLQLKEKIAQFQKQNEKMTSKDLSQLVEIKDIYDLAYYQTANITAYSFMATSLMIFDSVDQKILDESFKIGFDLGLALHFQRSVQRYMAIWPASIGQLVLKPQDLYSTGFNLPNYAMVQCYKHNTNIQEVHNDVLKFCEMHIENLKDKAKNRVESLGGDFNRLEKLMNSFLNQV</sequence>
<reference evidence="1 2" key="1">
    <citation type="journal article" date="2015" name="Sci. Rep.">
        <title>Genome of the facultative scuticociliatosis pathogen Pseudocohnilembus persalinus provides insight into its virulence through horizontal gene transfer.</title>
        <authorList>
            <person name="Xiong J."/>
            <person name="Wang G."/>
            <person name="Cheng J."/>
            <person name="Tian M."/>
            <person name="Pan X."/>
            <person name="Warren A."/>
            <person name="Jiang C."/>
            <person name="Yuan D."/>
            <person name="Miao W."/>
        </authorList>
    </citation>
    <scope>NUCLEOTIDE SEQUENCE [LARGE SCALE GENOMIC DNA]</scope>
    <source>
        <strain evidence="1">36N120E</strain>
    </source>
</reference>
<protein>
    <recommendedName>
        <fullName evidence="3">Terpenoid synthase</fullName>
    </recommendedName>
</protein>
<evidence type="ECO:0008006" key="3">
    <source>
        <dbReference type="Google" id="ProtNLM"/>
    </source>
</evidence>
<dbReference type="InParanoid" id="A0A0V0QMK8"/>
<organism evidence="1 2">
    <name type="scientific">Pseudocohnilembus persalinus</name>
    <name type="common">Ciliate</name>
    <dbReference type="NCBI Taxonomy" id="266149"/>
    <lineage>
        <taxon>Eukaryota</taxon>
        <taxon>Sar</taxon>
        <taxon>Alveolata</taxon>
        <taxon>Ciliophora</taxon>
        <taxon>Intramacronucleata</taxon>
        <taxon>Oligohymenophorea</taxon>
        <taxon>Scuticociliatia</taxon>
        <taxon>Philasterida</taxon>
        <taxon>Pseudocohnilembidae</taxon>
        <taxon>Pseudocohnilembus</taxon>
    </lineage>
</organism>
<evidence type="ECO:0000313" key="1">
    <source>
        <dbReference type="EMBL" id="KRX03462.1"/>
    </source>
</evidence>
<evidence type="ECO:0000313" key="2">
    <source>
        <dbReference type="Proteomes" id="UP000054937"/>
    </source>
</evidence>
<gene>
    <name evidence="1" type="ORF">PPERSA_02841</name>
</gene>
<dbReference type="Proteomes" id="UP000054937">
    <property type="component" value="Unassembled WGS sequence"/>
</dbReference>
<dbReference type="AlphaFoldDB" id="A0A0V0QMK8"/>